<gene>
    <name evidence="2" type="ORF">PR048_012794</name>
</gene>
<feature type="domain" description="Reverse transcriptase" evidence="1">
    <location>
        <begin position="1"/>
        <end position="123"/>
    </location>
</feature>
<dbReference type="Proteomes" id="UP001159363">
    <property type="component" value="Chromosome X"/>
</dbReference>
<sequence length="123" mass="14644">MVNQVRSYSETYMLEVSLGISGAFDNAWWPYILWQLRLLECLKKIYWTFKNFLTGRICVWEWHDHREEEVLSKGCPQGSVLGPLLWNVIFEGLLRLYLLQGYVIYGYTDVGLLFVSEWSRRKL</sequence>
<comment type="caution">
    <text evidence="2">The sequence shown here is derived from an EMBL/GenBank/DDBJ whole genome shotgun (WGS) entry which is preliminary data.</text>
</comment>
<dbReference type="PROSITE" id="PS50878">
    <property type="entry name" value="RT_POL"/>
    <property type="match status" value="1"/>
</dbReference>
<reference evidence="2 3" key="1">
    <citation type="submission" date="2023-02" db="EMBL/GenBank/DDBJ databases">
        <title>LHISI_Scaffold_Assembly.</title>
        <authorList>
            <person name="Stuart O.P."/>
            <person name="Cleave R."/>
            <person name="Magrath M.J.L."/>
            <person name="Mikheyev A.S."/>
        </authorList>
    </citation>
    <scope>NUCLEOTIDE SEQUENCE [LARGE SCALE GENOMIC DNA]</scope>
    <source>
        <strain evidence="2">Daus_M_001</strain>
        <tissue evidence="2">Leg muscle</tissue>
    </source>
</reference>
<dbReference type="InterPro" id="IPR000477">
    <property type="entry name" value="RT_dom"/>
</dbReference>
<dbReference type="EMBL" id="JARBHB010000004">
    <property type="protein sequence ID" value="KAJ8886582.1"/>
    <property type="molecule type" value="Genomic_DNA"/>
</dbReference>
<evidence type="ECO:0000313" key="3">
    <source>
        <dbReference type="Proteomes" id="UP001159363"/>
    </source>
</evidence>
<evidence type="ECO:0000313" key="2">
    <source>
        <dbReference type="EMBL" id="KAJ8886582.1"/>
    </source>
</evidence>
<accession>A0ABQ9HQS5</accession>
<evidence type="ECO:0000259" key="1">
    <source>
        <dbReference type="PROSITE" id="PS50878"/>
    </source>
</evidence>
<proteinExistence type="predicted"/>
<protein>
    <recommendedName>
        <fullName evidence="1">Reverse transcriptase domain-containing protein</fullName>
    </recommendedName>
</protein>
<dbReference type="Pfam" id="PF00078">
    <property type="entry name" value="RVT_1"/>
    <property type="match status" value="1"/>
</dbReference>
<keyword evidence="3" id="KW-1185">Reference proteome</keyword>
<organism evidence="2 3">
    <name type="scientific">Dryococelus australis</name>
    <dbReference type="NCBI Taxonomy" id="614101"/>
    <lineage>
        <taxon>Eukaryota</taxon>
        <taxon>Metazoa</taxon>
        <taxon>Ecdysozoa</taxon>
        <taxon>Arthropoda</taxon>
        <taxon>Hexapoda</taxon>
        <taxon>Insecta</taxon>
        <taxon>Pterygota</taxon>
        <taxon>Neoptera</taxon>
        <taxon>Polyneoptera</taxon>
        <taxon>Phasmatodea</taxon>
        <taxon>Verophasmatodea</taxon>
        <taxon>Anareolatae</taxon>
        <taxon>Phasmatidae</taxon>
        <taxon>Eurycanthinae</taxon>
        <taxon>Dryococelus</taxon>
    </lineage>
</organism>
<name>A0ABQ9HQS5_9NEOP</name>